<comment type="caution">
    <text evidence="3">The sequence shown here is derived from an EMBL/GenBank/DDBJ whole genome shotgun (WGS) entry which is preliminary data.</text>
</comment>
<accession>A0A0F9GP83</accession>
<dbReference type="EMBL" id="LAZR01025658">
    <property type="protein sequence ID" value="KKL71215.1"/>
    <property type="molecule type" value="Genomic_DNA"/>
</dbReference>
<proteinExistence type="predicted"/>
<evidence type="ECO:0000259" key="2">
    <source>
        <dbReference type="PROSITE" id="PS50076"/>
    </source>
</evidence>
<dbReference type="PANTHER" id="PTHR24074">
    <property type="entry name" value="CO-CHAPERONE PROTEIN DJLA"/>
    <property type="match status" value="1"/>
</dbReference>
<dbReference type="InterPro" id="IPR036869">
    <property type="entry name" value="J_dom_sf"/>
</dbReference>
<feature type="non-terminal residue" evidence="3">
    <location>
        <position position="1"/>
    </location>
</feature>
<dbReference type="AlphaFoldDB" id="A0A0F9GP83"/>
<dbReference type="PROSITE" id="PS50076">
    <property type="entry name" value="DNAJ_2"/>
    <property type="match status" value="1"/>
</dbReference>
<dbReference type="CDD" id="cd06257">
    <property type="entry name" value="DnaJ"/>
    <property type="match status" value="1"/>
</dbReference>
<keyword evidence="1" id="KW-0175">Coiled coil</keyword>
<feature type="coiled-coil region" evidence="1">
    <location>
        <begin position="137"/>
        <end position="192"/>
    </location>
</feature>
<dbReference type="SUPFAM" id="SSF46565">
    <property type="entry name" value="Chaperone J-domain"/>
    <property type="match status" value="1"/>
</dbReference>
<name>A0A0F9GP83_9ZZZZ</name>
<feature type="domain" description="J" evidence="2">
    <location>
        <begin position="100"/>
        <end position="167"/>
    </location>
</feature>
<dbReference type="InterPro" id="IPR050817">
    <property type="entry name" value="DjlA_DnaK_co-chaperone"/>
</dbReference>
<evidence type="ECO:0000256" key="1">
    <source>
        <dbReference type="SAM" id="Coils"/>
    </source>
</evidence>
<dbReference type="Pfam" id="PF00226">
    <property type="entry name" value="DnaJ"/>
    <property type="match status" value="1"/>
</dbReference>
<evidence type="ECO:0000313" key="3">
    <source>
        <dbReference type="EMBL" id="KKL71215.1"/>
    </source>
</evidence>
<reference evidence="3" key="1">
    <citation type="journal article" date="2015" name="Nature">
        <title>Complex archaea that bridge the gap between prokaryotes and eukaryotes.</title>
        <authorList>
            <person name="Spang A."/>
            <person name="Saw J.H."/>
            <person name="Jorgensen S.L."/>
            <person name="Zaremba-Niedzwiedzka K."/>
            <person name="Martijn J."/>
            <person name="Lind A.E."/>
            <person name="van Eijk R."/>
            <person name="Schleper C."/>
            <person name="Guy L."/>
            <person name="Ettema T.J."/>
        </authorList>
    </citation>
    <scope>NUCLEOTIDE SEQUENCE</scope>
</reference>
<dbReference type="SMART" id="SM00271">
    <property type="entry name" value="DnaJ"/>
    <property type="match status" value="1"/>
</dbReference>
<organism evidence="3">
    <name type="scientific">marine sediment metagenome</name>
    <dbReference type="NCBI Taxonomy" id="412755"/>
    <lineage>
        <taxon>unclassified sequences</taxon>
        <taxon>metagenomes</taxon>
        <taxon>ecological metagenomes</taxon>
    </lineage>
</organism>
<dbReference type="PRINTS" id="PR00625">
    <property type="entry name" value="JDOMAIN"/>
</dbReference>
<dbReference type="InterPro" id="IPR001623">
    <property type="entry name" value="DnaJ_domain"/>
</dbReference>
<gene>
    <name evidence="3" type="ORF">LCGC14_2097160</name>
</gene>
<dbReference type="Gene3D" id="1.10.287.110">
    <property type="entry name" value="DnaJ domain"/>
    <property type="match status" value="1"/>
</dbReference>
<sequence>EMTEEASNPGPQCSTVVAKFETKLNQLIGQLQLSSDDKFAVKSMIGDVNQLCDLDSTQTANLHQAYDYFEKYPRQTPAQSLSDMMAWIHRFRGRPYYNTTFYEVLELPVFATDADIKNAYRRLARQWHPDMAPRENKLEAEDRFKRINEAYRTLQDEVQRKKYDATLGIGKIREAELQSRKERKRAEETIQQTANLATSPTVWNPVTGWLRQSDFPEEEWKKFTIRHGSEGFELWYVKDAYTQGKLAGPFFSRSTAAERASTLIQEHSKVLEDEKGKFWVEIQWDAMPAEFPQVVGVVYEGLTYQQSRIMDLLQQGPKVAEDLVLIAPLTELDNLQRKGMIWKMSIMPDLWALGQAPEFTIGT</sequence>
<protein>
    <recommendedName>
        <fullName evidence="2">J domain-containing protein</fullName>
    </recommendedName>
</protein>